<sequence length="86" mass="9526">MLDGETYNPTYKVNIDTDNLEAWSSTHKSDVETKLYLFNNHLGYGKDDLSNLARIKQEQVADPILPQTPSARLISPDAAPALPSPL</sequence>
<evidence type="ECO:0000256" key="1">
    <source>
        <dbReference type="SAM" id="MobiDB-lite"/>
    </source>
</evidence>
<dbReference type="AlphaFoldDB" id="V2XNI1"/>
<dbReference type="Proteomes" id="UP000017559">
    <property type="component" value="Unassembled WGS sequence"/>
</dbReference>
<dbReference type="EMBL" id="AWSO01002728">
    <property type="protein sequence ID" value="ESK81059.1"/>
    <property type="molecule type" value="Genomic_DNA"/>
</dbReference>
<organism evidence="2 3">
    <name type="scientific">Moniliophthora roreri (strain MCA 2997)</name>
    <name type="common">Cocoa frosty pod rot fungus</name>
    <name type="synonym">Crinipellis roreri</name>
    <dbReference type="NCBI Taxonomy" id="1381753"/>
    <lineage>
        <taxon>Eukaryota</taxon>
        <taxon>Fungi</taxon>
        <taxon>Dikarya</taxon>
        <taxon>Basidiomycota</taxon>
        <taxon>Agaricomycotina</taxon>
        <taxon>Agaricomycetes</taxon>
        <taxon>Agaricomycetidae</taxon>
        <taxon>Agaricales</taxon>
        <taxon>Marasmiineae</taxon>
        <taxon>Marasmiaceae</taxon>
        <taxon>Moniliophthora</taxon>
    </lineage>
</organism>
<reference evidence="2 3" key="1">
    <citation type="journal article" date="2014" name="BMC Genomics">
        <title>Genome and secretome analysis of the hemibiotrophic fungal pathogen, Moniliophthora roreri, which causes frosty pod rot disease of cacao: mechanisms of the biotrophic and necrotrophic phases.</title>
        <authorList>
            <person name="Meinhardt L.W."/>
            <person name="Costa G.G.L."/>
            <person name="Thomazella D.P.T."/>
            <person name="Teixeira P.J.P.L."/>
            <person name="Carazzolle M.F."/>
            <person name="Schuster S.C."/>
            <person name="Carlson J.E."/>
            <person name="Guiltinan M.J."/>
            <person name="Mieczkowski P."/>
            <person name="Farmer A."/>
            <person name="Ramaraj T."/>
            <person name="Crozier J."/>
            <person name="Davis R.E."/>
            <person name="Shao J."/>
            <person name="Melnick R.L."/>
            <person name="Pereira G.A.G."/>
            <person name="Bailey B.A."/>
        </authorList>
    </citation>
    <scope>NUCLEOTIDE SEQUENCE [LARGE SCALE GENOMIC DNA]</scope>
    <source>
        <strain evidence="2 3">MCA 2997</strain>
    </source>
</reference>
<evidence type="ECO:0000313" key="3">
    <source>
        <dbReference type="Proteomes" id="UP000017559"/>
    </source>
</evidence>
<keyword evidence="3" id="KW-1185">Reference proteome</keyword>
<evidence type="ECO:0000313" key="2">
    <source>
        <dbReference type="EMBL" id="ESK81059.1"/>
    </source>
</evidence>
<name>V2XNI1_MONRO</name>
<accession>V2XNI1</accession>
<comment type="caution">
    <text evidence="2">The sequence shown here is derived from an EMBL/GenBank/DDBJ whole genome shotgun (WGS) entry which is preliminary data.</text>
</comment>
<gene>
    <name evidence="2" type="ORF">Moror_3530</name>
</gene>
<dbReference type="HOGENOM" id="CLU_131080_0_0_1"/>
<proteinExistence type="predicted"/>
<feature type="region of interest" description="Disordered" evidence="1">
    <location>
        <begin position="66"/>
        <end position="86"/>
    </location>
</feature>
<dbReference type="KEGG" id="mrr:Moror_3530"/>
<feature type="compositionally biased region" description="Low complexity" evidence="1">
    <location>
        <begin position="75"/>
        <end position="86"/>
    </location>
</feature>
<protein>
    <submittedName>
        <fullName evidence="2">Uncharacterized protein</fullName>
    </submittedName>
</protein>